<dbReference type="GO" id="GO:0000278">
    <property type="term" value="P:mitotic cell cycle"/>
    <property type="evidence" value="ECO:0007669"/>
    <property type="project" value="TreeGrafter"/>
</dbReference>
<keyword evidence="4 5" id="KW-0206">Cytoskeleton</keyword>
<sequence>MAELTSVVARALELAGLHDSPDRYVSLLREHTSSAAVSHHLAAHSRAKVEQRAPTPAAALRFAALHDGLAARGVRELPRLTLFLQRAAEERAVADLLRAEALRPAAPRASRLPPHAPPPAPHGGAWLTERPYLSGGYLLSGGGGGGGERGAGSLGSLPAAAQEALLVDECLAALVGCEGEHVGVRGGGGGAPLSSLAGGALPRVEMAIRGGEGVDPSVGELVGRLLPVAGQYVHLLMFSHAQAAQLSSGKVMHAFCAAVRACLKEYTVGLCQLQQQQRERGLRLQQLWYFLQPAVRTMDTLHSLVQAVIGEAEEGNGGGGMTRGGALLRLLHARWRGMAADAEAAALYEFLLARTGAPFFEALTAWVYRGVMSDAYGEFMVREAPQHLKEGLTRDFNCQYWQKRFTIVEEQVPAFLEKHTDAVLACGMYLHVFRECGRPKQNPLAAKGTIAFTTDERVLEAQLKAAADWASAQLMDLLIQQEHLMARLASVKHYFLLDQGDFFVHFLDSAEEELVKPVSSIARGRLQAKLDLSLRQAALQDPYKESLTCELLPYNLTNQLLRIINAGSRSAGVAPAAESSSKTPGLDAFAFDYQVEWPVSLLLSRNAIVKYQLIFRHLFHCKHVERQLSTCWLSQQATKGLGCTAAFSAAYGLRQRMLHFLQNIEHYMMLEVLEPNWHLLHLKLRKSLRLDELLAHHSDFLDASLKQCMLRDPVLLRLLARLLTVCVVTADQTRSLMEEVDKILAASTFPPNGPARRDHLAFVSATVEDVLIDGNYHANFVRLGSKFDEELKLLLDELRKQSHREWNLAHLCARLDYNNYWQSVHQSDAASLAG</sequence>
<dbReference type="GO" id="GO:0000930">
    <property type="term" value="C:gamma-tubulin complex"/>
    <property type="evidence" value="ECO:0007669"/>
    <property type="project" value="TreeGrafter"/>
</dbReference>
<dbReference type="EMBL" id="JBGBPQ010000022">
    <property type="protein sequence ID" value="KAL1502922.1"/>
    <property type="molecule type" value="Genomic_DNA"/>
</dbReference>
<dbReference type="GO" id="GO:0051011">
    <property type="term" value="F:microtubule minus-end binding"/>
    <property type="evidence" value="ECO:0007669"/>
    <property type="project" value="TreeGrafter"/>
</dbReference>
<feature type="domain" description="Gamma tubulin complex component protein N-terminal" evidence="8">
    <location>
        <begin position="167"/>
        <end position="480"/>
    </location>
</feature>
<gene>
    <name evidence="9" type="ORF">AB1Y20_010994</name>
</gene>
<dbReference type="AlphaFoldDB" id="A0AB34INB1"/>
<dbReference type="InterPro" id="IPR041470">
    <property type="entry name" value="GCP_N"/>
</dbReference>
<feature type="region of interest" description="Disordered" evidence="6">
    <location>
        <begin position="107"/>
        <end position="126"/>
    </location>
</feature>
<evidence type="ECO:0000256" key="3">
    <source>
        <dbReference type="ARBA" id="ARBA00022701"/>
    </source>
</evidence>
<evidence type="ECO:0000256" key="6">
    <source>
        <dbReference type="SAM" id="MobiDB-lite"/>
    </source>
</evidence>
<evidence type="ECO:0000256" key="2">
    <source>
        <dbReference type="ARBA" id="ARBA00022490"/>
    </source>
</evidence>
<dbReference type="Pfam" id="PF17681">
    <property type="entry name" value="GCP_N_terminal"/>
    <property type="match status" value="1"/>
</dbReference>
<name>A0AB34INB1_PRYPA</name>
<dbReference type="GO" id="GO:0043015">
    <property type="term" value="F:gamma-tubulin binding"/>
    <property type="evidence" value="ECO:0007669"/>
    <property type="project" value="InterPro"/>
</dbReference>
<dbReference type="PANTHER" id="PTHR19302:SF13">
    <property type="entry name" value="GAMMA-TUBULIN COMPLEX COMPONENT 2"/>
    <property type="match status" value="1"/>
</dbReference>
<proteinExistence type="inferred from homology"/>
<organism evidence="9 10">
    <name type="scientific">Prymnesium parvum</name>
    <name type="common">Toxic golden alga</name>
    <dbReference type="NCBI Taxonomy" id="97485"/>
    <lineage>
        <taxon>Eukaryota</taxon>
        <taxon>Haptista</taxon>
        <taxon>Haptophyta</taxon>
        <taxon>Prymnesiophyceae</taxon>
        <taxon>Prymnesiales</taxon>
        <taxon>Prymnesiaceae</taxon>
        <taxon>Prymnesium</taxon>
    </lineage>
</organism>
<keyword evidence="2 5" id="KW-0963">Cytoplasm</keyword>
<comment type="subcellular location">
    <subcellularLocation>
        <location evidence="5">Cytoplasm</location>
        <location evidence="5">Cytoskeleton</location>
        <location evidence="5">Microtubule organizing center</location>
    </subcellularLocation>
</comment>
<dbReference type="Gene3D" id="1.20.120.1900">
    <property type="entry name" value="Gamma-tubulin complex, C-terminal domain"/>
    <property type="match status" value="1"/>
</dbReference>
<dbReference type="GO" id="GO:0051321">
    <property type="term" value="P:meiotic cell cycle"/>
    <property type="evidence" value="ECO:0007669"/>
    <property type="project" value="TreeGrafter"/>
</dbReference>
<dbReference type="InterPro" id="IPR042241">
    <property type="entry name" value="GCP_C_sf"/>
</dbReference>
<evidence type="ECO:0000313" key="9">
    <source>
        <dbReference type="EMBL" id="KAL1502922.1"/>
    </source>
</evidence>
<evidence type="ECO:0000313" key="10">
    <source>
        <dbReference type="Proteomes" id="UP001515480"/>
    </source>
</evidence>
<dbReference type="GO" id="GO:0000922">
    <property type="term" value="C:spindle pole"/>
    <property type="evidence" value="ECO:0007669"/>
    <property type="project" value="InterPro"/>
</dbReference>
<dbReference type="GO" id="GO:0007020">
    <property type="term" value="P:microtubule nucleation"/>
    <property type="evidence" value="ECO:0007669"/>
    <property type="project" value="InterPro"/>
</dbReference>
<dbReference type="GO" id="GO:0031122">
    <property type="term" value="P:cytoplasmic microtubule organization"/>
    <property type="evidence" value="ECO:0007669"/>
    <property type="project" value="TreeGrafter"/>
</dbReference>
<comment type="caution">
    <text evidence="9">The sequence shown here is derived from an EMBL/GenBank/DDBJ whole genome shotgun (WGS) entry which is preliminary data.</text>
</comment>
<evidence type="ECO:0000259" key="8">
    <source>
        <dbReference type="Pfam" id="PF17681"/>
    </source>
</evidence>
<dbReference type="InterPro" id="IPR040457">
    <property type="entry name" value="GCP_C"/>
</dbReference>
<dbReference type="PANTHER" id="PTHR19302">
    <property type="entry name" value="GAMMA TUBULIN COMPLEX PROTEIN"/>
    <property type="match status" value="1"/>
</dbReference>
<evidence type="ECO:0000259" key="7">
    <source>
        <dbReference type="Pfam" id="PF04130"/>
    </source>
</evidence>
<protein>
    <recommendedName>
        <fullName evidence="5">Spindle pole body component</fullName>
    </recommendedName>
</protein>
<dbReference type="Proteomes" id="UP001515480">
    <property type="component" value="Unassembled WGS sequence"/>
</dbReference>
<dbReference type="GO" id="GO:0051225">
    <property type="term" value="P:spindle assembly"/>
    <property type="evidence" value="ECO:0007669"/>
    <property type="project" value="TreeGrafter"/>
</dbReference>
<comment type="similarity">
    <text evidence="1 5">Belongs to the TUBGCP family.</text>
</comment>
<evidence type="ECO:0000256" key="4">
    <source>
        <dbReference type="ARBA" id="ARBA00023212"/>
    </source>
</evidence>
<feature type="domain" description="Gamma tubulin complex component C-terminal" evidence="7">
    <location>
        <begin position="484"/>
        <end position="821"/>
    </location>
</feature>
<accession>A0AB34INB1</accession>
<dbReference type="Pfam" id="PF04130">
    <property type="entry name" value="GCP_C_terminal"/>
    <property type="match status" value="1"/>
</dbReference>
<evidence type="ECO:0000256" key="1">
    <source>
        <dbReference type="ARBA" id="ARBA00010337"/>
    </source>
</evidence>
<dbReference type="GO" id="GO:0005874">
    <property type="term" value="C:microtubule"/>
    <property type="evidence" value="ECO:0007669"/>
    <property type="project" value="UniProtKB-KW"/>
</dbReference>
<keyword evidence="10" id="KW-1185">Reference proteome</keyword>
<reference evidence="9 10" key="1">
    <citation type="journal article" date="2024" name="Science">
        <title>Giant polyketide synthase enzymes in the biosynthesis of giant marine polyether toxins.</title>
        <authorList>
            <person name="Fallon T.R."/>
            <person name="Shende V.V."/>
            <person name="Wierzbicki I.H."/>
            <person name="Pendleton A.L."/>
            <person name="Watervoot N.F."/>
            <person name="Auber R.P."/>
            <person name="Gonzalez D.J."/>
            <person name="Wisecaver J.H."/>
            <person name="Moore B.S."/>
        </authorList>
    </citation>
    <scope>NUCLEOTIDE SEQUENCE [LARGE SCALE GENOMIC DNA]</scope>
    <source>
        <strain evidence="9 10">12B1</strain>
    </source>
</reference>
<evidence type="ECO:0000256" key="5">
    <source>
        <dbReference type="RuleBase" id="RU363050"/>
    </source>
</evidence>
<dbReference type="InterPro" id="IPR007259">
    <property type="entry name" value="GCP"/>
</dbReference>
<keyword evidence="3 5" id="KW-0493">Microtubule</keyword>